<feature type="transmembrane region" description="Helical" evidence="7">
    <location>
        <begin position="275"/>
        <end position="294"/>
    </location>
</feature>
<evidence type="ECO:0000256" key="2">
    <source>
        <dbReference type="ARBA" id="ARBA00022475"/>
    </source>
</evidence>
<keyword evidence="5 7" id="KW-0472">Membrane</keyword>
<feature type="transmembrane region" description="Helical" evidence="7">
    <location>
        <begin position="306"/>
        <end position="330"/>
    </location>
</feature>
<feature type="domain" description="Threonine/serine exporter-like N-terminal" evidence="8">
    <location>
        <begin position="90"/>
        <end position="329"/>
    </location>
</feature>
<dbReference type="HOGENOM" id="CLU_070277_0_0_9"/>
<feature type="transmembrane region" description="Helical" evidence="7">
    <location>
        <begin position="222"/>
        <end position="239"/>
    </location>
</feature>
<dbReference type="PANTHER" id="PTHR34390">
    <property type="entry name" value="UPF0442 PROTEIN YJJB-RELATED"/>
    <property type="match status" value="1"/>
</dbReference>
<evidence type="ECO:0000256" key="7">
    <source>
        <dbReference type="SAM" id="Phobius"/>
    </source>
</evidence>
<organism evidence="9 10">
    <name type="scientific">[Clostridium] clostridioforme 90A8</name>
    <dbReference type="NCBI Taxonomy" id="999408"/>
    <lineage>
        <taxon>Bacteria</taxon>
        <taxon>Bacillati</taxon>
        <taxon>Bacillota</taxon>
        <taxon>Clostridia</taxon>
        <taxon>Lachnospirales</taxon>
        <taxon>Lachnospiraceae</taxon>
        <taxon>Enterocloster</taxon>
    </lineage>
</organism>
<comment type="caution">
    <text evidence="9">The sequence shown here is derived from an EMBL/GenBank/DDBJ whole genome shotgun (WGS) entry which is preliminary data.</text>
</comment>
<dbReference type="GO" id="GO:0015744">
    <property type="term" value="P:succinate transport"/>
    <property type="evidence" value="ECO:0007669"/>
    <property type="project" value="TreeGrafter"/>
</dbReference>
<dbReference type="EMBL" id="AGYR01000007">
    <property type="protein sequence ID" value="ENZ18680.1"/>
    <property type="molecule type" value="Genomic_DNA"/>
</dbReference>
<gene>
    <name evidence="9" type="ORF">HMPREF1090_00997</name>
</gene>
<evidence type="ECO:0000256" key="6">
    <source>
        <dbReference type="ARBA" id="ARBA00034125"/>
    </source>
</evidence>
<dbReference type="Proteomes" id="UP000013085">
    <property type="component" value="Unassembled WGS sequence"/>
</dbReference>
<accession>A0A0E2HEE7</accession>
<evidence type="ECO:0000259" key="8">
    <source>
        <dbReference type="Pfam" id="PF06738"/>
    </source>
</evidence>
<evidence type="ECO:0000256" key="3">
    <source>
        <dbReference type="ARBA" id="ARBA00022692"/>
    </source>
</evidence>
<comment type="similarity">
    <text evidence="6">Belongs to the ThrE exporter (TC 2.A.79) family.</text>
</comment>
<protein>
    <recommendedName>
        <fullName evidence="8">Threonine/serine exporter-like N-terminal domain-containing protein</fullName>
    </recommendedName>
</protein>
<name>A0A0E2HEE7_9FIRM</name>
<comment type="subcellular location">
    <subcellularLocation>
        <location evidence="1">Cell membrane</location>
        <topology evidence="1">Multi-pass membrane protein</topology>
    </subcellularLocation>
</comment>
<dbReference type="Pfam" id="PF06738">
    <property type="entry name" value="ThrE"/>
    <property type="match status" value="1"/>
</dbReference>
<dbReference type="GO" id="GO:0022857">
    <property type="term" value="F:transmembrane transporter activity"/>
    <property type="evidence" value="ECO:0007669"/>
    <property type="project" value="InterPro"/>
</dbReference>
<dbReference type="InterPro" id="IPR010619">
    <property type="entry name" value="ThrE-like_N"/>
</dbReference>
<proteinExistence type="inferred from homology"/>
<evidence type="ECO:0000256" key="5">
    <source>
        <dbReference type="ARBA" id="ARBA00023136"/>
    </source>
</evidence>
<dbReference type="InterPro" id="IPR050539">
    <property type="entry name" value="ThrE_Dicarb/AminoAcid_Exp"/>
</dbReference>
<dbReference type="GO" id="GO:0005886">
    <property type="term" value="C:plasma membrane"/>
    <property type="evidence" value="ECO:0007669"/>
    <property type="project" value="UniProtKB-SubCell"/>
</dbReference>
<dbReference type="PANTHER" id="PTHR34390:SF2">
    <property type="entry name" value="SUCCINATE TRANSPORTER SUBUNIT YJJP-RELATED"/>
    <property type="match status" value="1"/>
</dbReference>
<feature type="transmembrane region" description="Helical" evidence="7">
    <location>
        <begin position="246"/>
        <end position="263"/>
    </location>
</feature>
<evidence type="ECO:0000313" key="10">
    <source>
        <dbReference type="Proteomes" id="UP000013085"/>
    </source>
</evidence>
<evidence type="ECO:0000256" key="1">
    <source>
        <dbReference type="ARBA" id="ARBA00004651"/>
    </source>
</evidence>
<evidence type="ECO:0000256" key="4">
    <source>
        <dbReference type="ARBA" id="ARBA00022989"/>
    </source>
</evidence>
<dbReference type="PATRIC" id="fig|999408.3.peg.1066"/>
<reference evidence="9 10" key="1">
    <citation type="submission" date="2013-01" db="EMBL/GenBank/DDBJ databases">
        <title>The Genome Sequence of Clostridium clostridioforme 90A8.</title>
        <authorList>
            <consortium name="The Broad Institute Genome Sequencing Platform"/>
            <person name="Earl A."/>
            <person name="Ward D."/>
            <person name="Feldgarden M."/>
            <person name="Gevers D."/>
            <person name="Courvalin P."/>
            <person name="Lambert T."/>
            <person name="Walker B."/>
            <person name="Young S.K."/>
            <person name="Zeng Q."/>
            <person name="Gargeya S."/>
            <person name="Fitzgerald M."/>
            <person name="Haas B."/>
            <person name="Abouelleil A."/>
            <person name="Alvarado L."/>
            <person name="Arachchi H.M."/>
            <person name="Berlin A.M."/>
            <person name="Chapman S.B."/>
            <person name="Dewar J."/>
            <person name="Goldberg J."/>
            <person name="Griggs A."/>
            <person name="Gujja S."/>
            <person name="Hansen M."/>
            <person name="Howarth C."/>
            <person name="Imamovic A."/>
            <person name="Larimer J."/>
            <person name="McCowan C."/>
            <person name="Murphy C."/>
            <person name="Neiman D."/>
            <person name="Pearson M."/>
            <person name="Priest M."/>
            <person name="Roberts A."/>
            <person name="Saif S."/>
            <person name="Shea T."/>
            <person name="Sisk P."/>
            <person name="Sykes S."/>
            <person name="Wortman J."/>
            <person name="Nusbaum C."/>
            <person name="Birren B."/>
        </authorList>
    </citation>
    <scope>NUCLEOTIDE SEQUENCE [LARGE SCALE GENOMIC DNA]</scope>
    <source>
        <strain evidence="9 10">90A8</strain>
    </source>
</reference>
<evidence type="ECO:0000313" key="9">
    <source>
        <dbReference type="EMBL" id="ENZ18680.1"/>
    </source>
</evidence>
<keyword evidence="3 7" id="KW-0812">Transmembrane</keyword>
<keyword evidence="4 7" id="KW-1133">Transmembrane helix</keyword>
<sequence length="340" mass="36255">MSIEGNGIFWPPGCLGESQGGKRYILWGFSRMYCRFIDYTGGNGGDITGKWQEMKLTDGHGTDILDYSFGKEWGRVDEHHWSEDHLIASTAVLAGEIMLISGAEIARIEGTIHYILGCCHGRNAQTMVFSTGIFVSLDSPDGEALTLVRRVEARSTNLNRIYRVNEVSRKLCGGLMSPKEAYRELGEIKDSCQYKRELKALSYAFIAVFFGVVLGGSPADCLGAAVIGGILGMVVYAISGLGFNDFCVNGLGAFTIGIAALAMNRWILTGASNDVVIISAIMPLLPGVIFTTAVRDTLNGDYSSGAARMLEAVVTALAVAAGVGAGMALFHQLAGGGGIW</sequence>
<dbReference type="AlphaFoldDB" id="A0A0E2HEE7"/>
<feature type="transmembrane region" description="Helical" evidence="7">
    <location>
        <begin position="198"/>
        <end position="216"/>
    </location>
</feature>
<keyword evidence="2" id="KW-1003">Cell membrane</keyword>